<proteinExistence type="predicted"/>
<accession>A0A0A8L927</accession>
<comment type="caution">
    <text evidence="2">The sequence shown here is derived from an EMBL/GenBank/DDBJ whole genome shotgun (WGS) entry which is preliminary data.</text>
</comment>
<protein>
    <submittedName>
        <fullName evidence="2">WGS project CCBQ000000000 data, contig 00015</fullName>
    </submittedName>
</protein>
<dbReference type="Gene3D" id="1.25.40.10">
    <property type="entry name" value="Tetratricopeptide repeat domain"/>
    <property type="match status" value="1"/>
</dbReference>
<dbReference type="AlphaFoldDB" id="A0A0A8L927"/>
<organism evidence="2 3">
    <name type="scientific">Kluyveromyces dobzhanskii CBS 2104</name>
    <dbReference type="NCBI Taxonomy" id="1427455"/>
    <lineage>
        <taxon>Eukaryota</taxon>
        <taxon>Fungi</taxon>
        <taxon>Dikarya</taxon>
        <taxon>Ascomycota</taxon>
        <taxon>Saccharomycotina</taxon>
        <taxon>Saccharomycetes</taxon>
        <taxon>Saccharomycetales</taxon>
        <taxon>Saccharomycetaceae</taxon>
        <taxon>Kluyveromyces</taxon>
    </lineage>
</organism>
<gene>
    <name evidence="2" type="ORF">KLDO_g3665</name>
</gene>
<dbReference type="PANTHER" id="PTHR47934:SF6">
    <property type="entry name" value="MITOCHONDRIAL GROUP I INTRON SPLICING FACTOR CCM1-RELATED"/>
    <property type="match status" value="1"/>
</dbReference>
<dbReference type="PANTHER" id="PTHR47934">
    <property type="entry name" value="PENTATRICOPEPTIDE REPEAT-CONTAINING PROTEIN PET309, MITOCHONDRIAL"/>
    <property type="match status" value="1"/>
</dbReference>
<dbReference type="EMBL" id="CCBQ010000045">
    <property type="protein sequence ID" value="CDO95424.1"/>
    <property type="molecule type" value="Genomic_DNA"/>
</dbReference>
<dbReference type="GO" id="GO:0006396">
    <property type="term" value="P:RNA processing"/>
    <property type="evidence" value="ECO:0007669"/>
    <property type="project" value="TreeGrafter"/>
</dbReference>
<dbReference type="GO" id="GO:0003729">
    <property type="term" value="F:mRNA binding"/>
    <property type="evidence" value="ECO:0007669"/>
    <property type="project" value="TreeGrafter"/>
</dbReference>
<evidence type="ECO:0000313" key="3">
    <source>
        <dbReference type="Proteomes" id="UP000031516"/>
    </source>
</evidence>
<evidence type="ECO:0000313" key="2">
    <source>
        <dbReference type="EMBL" id="CDO95424.1"/>
    </source>
</evidence>
<dbReference type="GO" id="GO:0007005">
    <property type="term" value="P:mitochondrion organization"/>
    <property type="evidence" value="ECO:0007669"/>
    <property type="project" value="TreeGrafter"/>
</dbReference>
<name>A0A0A8L927_9SACH</name>
<dbReference type="OrthoDB" id="4061195at2759"/>
<dbReference type="Proteomes" id="UP000031516">
    <property type="component" value="Unassembled WGS sequence"/>
</dbReference>
<feature type="region of interest" description="Disordered" evidence="1">
    <location>
        <begin position="19"/>
        <end position="51"/>
    </location>
</feature>
<dbReference type="InterPro" id="IPR011990">
    <property type="entry name" value="TPR-like_helical_dom_sf"/>
</dbReference>
<dbReference type="GO" id="GO:0005739">
    <property type="term" value="C:mitochondrion"/>
    <property type="evidence" value="ECO:0007669"/>
    <property type="project" value="TreeGrafter"/>
</dbReference>
<dbReference type="InterPro" id="IPR051114">
    <property type="entry name" value="Mito_RNA_Proc_CCM1"/>
</dbReference>
<sequence length="710" mass="80112">MLSARFSVRQCCVRGLATQPNHVSQPSKPDGANTNKTKPAGEDGKVKRPRIQPFAALNTVRSNLSNDFDKNQPAQKIYSQFQSDLQKLTSEQRVNPKYFMNSSICNSVLTKLILQSNLELNGLNIGESATIPPTPFEILQTYLKYNLARHQHFVLVLKQFLVDLQPKEAINLWVSFLEHSKEMPLNSTGTSQIQALTSIGYLMLSRESNVKPDVKVLSQILSVSADKIPFHAIEQEIKSLGLKATSKDELLKSYDELLLQWFTADKTAFVDEFLKESNDTKLLGFLWKKYLALAVEDYTSTNQEIPGAFMIRLAQLGRSLDAVKIVGQLKEASTNFQPTVLLYNSLLQAVAHIPAFGKEAQSTRLDRIQAVWNSYIKKSNEPIGVDSYKAMLEALITAGHFKTVETFWTLDVPADVRNNSELSEIYLRNYFASVEKVPFSKLKSKIPNELQNLKLANTILLALAHSDASVGDIDAFYVRTFQSSTGIKPNNQTLAIKLLANMKTFDETNGTGILGTVGLSANSAIAALVIEEFLKICDNQEVATAFMKALRLDNSSKDSAKKFSNFLDYYLQHGNWEYAEKLFKEYLTANVKAPSQVNYKLFNSMFKGFSELSIAKNDTGFVTKQQVYWELCQKIHRRVFHECVISTLKSVSVLSRRNAEFSENELDFINNTVLPYLVKLKIENTFKLQNPRYLQNIKSNDKIHIPQELL</sequence>
<evidence type="ECO:0000256" key="1">
    <source>
        <dbReference type="SAM" id="MobiDB-lite"/>
    </source>
</evidence>
<keyword evidence="3" id="KW-1185">Reference proteome</keyword>
<reference evidence="2 3" key="1">
    <citation type="submission" date="2014-03" db="EMBL/GenBank/DDBJ databases">
        <title>The genome of Kluyveromyces dobzhanskii.</title>
        <authorList>
            <person name="Nystedt B."/>
            <person name="Astrom S."/>
        </authorList>
    </citation>
    <scope>NUCLEOTIDE SEQUENCE [LARGE SCALE GENOMIC DNA]</scope>
    <source>
        <strain evidence="2 3">CBS 2104</strain>
    </source>
</reference>
<feature type="compositionally biased region" description="Polar residues" evidence="1">
    <location>
        <begin position="19"/>
        <end position="37"/>
    </location>
</feature>